<dbReference type="KEGG" id="aad:TC41_0823"/>
<dbReference type="UniPathway" id="UPA00031">
    <property type="reaction ID" value="UER00012"/>
</dbReference>
<dbReference type="Pfam" id="PF00155">
    <property type="entry name" value="Aminotran_1_2"/>
    <property type="match status" value="1"/>
</dbReference>
<evidence type="ECO:0000256" key="5">
    <source>
        <dbReference type="ARBA" id="ARBA00022898"/>
    </source>
</evidence>
<dbReference type="GO" id="GO:0000105">
    <property type="term" value="P:L-histidine biosynthetic process"/>
    <property type="evidence" value="ECO:0007669"/>
    <property type="project" value="UniProtKB-UniRule"/>
</dbReference>
<dbReference type="InterPro" id="IPR015421">
    <property type="entry name" value="PyrdxlP-dep_Trfase_major"/>
</dbReference>
<evidence type="ECO:0000256" key="1">
    <source>
        <dbReference type="ARBA" id="ARBA00001933"/>
    </source>
</evidence>
<dbReference type="EC" id="2.6.1.9" evidence="7"/>
<keyword evidence="5 7" id="KW-0663">Pyridoxal phosphate</keyword>
<accession>F8IEZ6</accession>
<feature type="modified residue" description="N6-(pyridoxal phosphate)lysine" evidence="7">
    <location>
        <position position="261"/>
    </location>
</feature>
<protein>
    <recommendedName>
        <fullName evidence="7">Histidinol-phosphate aminotransferase</fullName>
        <ecNumber evidence="7">2.6.1.9</ecNumber>
    </recommendedName>
    <alternativeName>
        <fullName evidence="7">Imidazole acetol-phosphate transaminase</fullName>
    </alternativeName>
</protein>
<dbReference type="InterPro" id="IPR004839">
    <property type="entry name" value="Aminotransferase_I/II_large"/>
</dbReference>
<dbReference type="InterPro" id="IPR015424">
    <property type="entry name" value="PyrdxlP-dep_Trfase"/>
</dbReference>
<dbReference type="STRING" id="1048834.TC41_0823"/>
<comment type="similarity">
    <text evidence="7">Belongs to the class-II pyridoxal-phosphate-dependent aminotransferase family. Histidinol-phosphate aminotransferase subfamily.</text>
</comment>
<evidence type="ECO:0000259" key="8">
    <source>
        <dbReference type="Pfam" id="PF00155"/>
    </source>
</evidence>
<dbReference type="Proteomes" id="UP000000292">
    <property type="component" value="Chromosome"/>
</dbReference>
<keyword evidence="7" id="KW-0028">Amino-acid biosynthesis</keyword>
<name>F8IEZ6_ALIAT</name>
<keyword evidence="6 7" id="KW-0368">Histidine biosynthesis</keyword>
<dbReference type="PANTHER" id="PTHR43643">
    <property type="entry name" value="HISTIDINOL-PHOSPHATE AMINOTRANSFERASE 2"/>
    <property type="match status" value="1"/>
</dbReference>
<dbReference type="EMBL" id="CP002902">
    <property type="protein sequence ID" value="AEJ42779.1"/>
    <property type="molecule type" value="Genomic_DNA"/>
</dbReference>
<gene>
    <name evidence="7 9" type="primary">hisC</name>
    <name evidence="9" type="ordered locus">TC41_0823</name>
</gene>
<reference evidence="10" key="2">
    <citation type="submission" date="2011-06" db="EMBL/GenBank/DDBJ databases">
        <title>The complete genome sequence of Alicyclobacillus acidocaldarius sp. Tc-4-1.</title>
        <authorList>
            <person name="Chen Y."/>
            <person name="He Y."/>
            <person name="Dong Z."/>
            <person name="Hu S."/>
        </authorList>
    </citation>
    <scope>NUCLEOTIDE SEQUENCE [LARGE SCALE GENOMIC DNA]</scope>
    <source>
        <strain evidence="10">Tc-4-1</strain>
    </source>
</reference>
<dbReference type="HAMAP" id="MF_01023">
    <property type="entry name" value="HisC_aminotrans_2"/>
    <property type="match status" value="1"/>
</dbReference>
<dbReference type="Gene3D" id="3.90.1150.10">
    <property type="entry name" value="Aspartate Aminotransferase, domain 1"/>
    <property type="match status" value="1"/>
</dbReference>
<dbReference type="GO" id="GO:0004400">
    <property type="term" value="F:histidinol-phosphate transaminase activity"/>
    <property type="evidence" value="ECO:0007669"/>
    <property type="project" value="UniProtKB-UniRule"/>
</dbReference>
<keyword evidence="4 7" id="KW-0808">Transferase</keyword>
<comment type="pathway">
    <text evidence="7">Amino-acid biosynthesis; L-histidine biosynthesis; L-histidine from 5-phospho-alpha-D-ribose 1-diphosphate: step 7/9.</text>
</comment>
<dbReference type="PANTHER" id="PTHR43643:SF3">
    <property type="entry name" value="HISTIDINOL-PHOSPHATE AMINOTRANSFERASE"/>
    <property type="match status" value="1"/>
</dbReference>
<dbReference type="NCBIfam" id="TIGR01141">
    <property type="entry name" value="hisC"/>
    <property type="match status" value="1"/>
</dbReference>
<evidence type="ECO:0000256" key="2">
    <source>
        <dbReference type="ARBA" id="ARBA00011738"/>
    </source>
</evidence>
<evidence type="ECO:0000256" key="3">
    <source>
        <dbReference type="ARBA" id="ARBA00022576"/>
    </source>
</evidence>
<dbReference type="Gene3D" id="3.40.640.10">
    <property type="entry name" value="Type I PLP-dependent aspartate aminotransferase-like (Major domain)"/>
    <property type="match status" value="1"/>
</dbReference>
<dbReference type="HOGENOM" id="CLU_017584_3_3_9"/>
<organism evidence="9 10">
    <name type="scientific">Alicyclobacillus acidocaldarius (strain Tc-4-1)</name>
    <name type="common">Bacillus acidocaldarius</name>
    <dbReference type="NCBI Taxonomy" id="1048834"/>
    <lineage>
        <taxon>Bacteria</taxon>
        <taxon>Bacillati</taxon>
        <taxon>Bacillota</taxon>
        <taxon>Bacilli</taxon>
        <taxon>Bacillales</taxon>
        <taxon>Alicyclobacillaceae</taxon>
        <taxon>Alicyclobacillus</taxon>
    </lineage>
</organism>
<evidence type="ECO:0000256" key="7">
    <source>
        <dbReference type="HAMAP-Rule" id="MF_01023"/>
    </source>
</evidence>
<comment type="catalytic activity">
    <reaction evidence="7">
        <text>L-histidinol phosphate + 2-oxoglutarate = 3-(imidazol-4-yl)-2-oxopropyl phosphate + L-glutamate</text>
        <dbReference type="Rhea" id="RHEA:23744"/>
        <dbReference type="ChEBI" id="CHEBI:16810"/>
        <dbReference type="ChEBI" id="CHEBI:29985"/>
        <dbReference type="ChEBI" id="CHEBI:57766"/>
        <dbReference type="ChEBI" id="CHEBI:57980"/>
        <dbReference type="EC" id="2.6.1.9"/>
    </reaction>
</comment>
<dbReference type="InterPro" id="IPR005861">
    <property type="entry name" value="HisP_aminotrans"/>
</dbReference>
<evidence type="ECO:0000313" key="9">
    <source>
        <dbReference type="EMBL" id="AEJ42779.1"/>
    </source>
</evidence>
<dbReference type="PATRIC" id="fig|1048834.4.peg.779"/>
<evidence type="ECO:0000256" key="4">
    <source>
        <dbReference type="ARBA" id="ARBA00022679"/>
    </source>
</evidence>
<comment type="cofactor">
    <cofactor evidence="1 7">
        <name>pyridoxal 5'-phosphate</name>
        <dbReference type="ChEBI" id="CHEBI:597326"/>
    </cofactor>
</comment>
<sequence>MEDPSATSLDILAESGMLTIVKQALVLVEPEVSAVGTGSILARGSLAHVGRYAPGKPIEEVQRELGLARVIKLASNENAYGCSPKAVAAVSEEMARAALYPESFSPALAQKLSVRLGVREDQLLFGNGSDEIIGLLTRAFLEVGDEVVMADPTFTRYEQNVAIEGGVSVKVPCRDGVHDLDAMLGAITAKTKLVFVCNPNNPTGTTVGKDALRQFIEQVPDRVMVVVDEAYYEYVTSDDYLQTLPLLDAHPNLVVLRTFSKIYGLAGLRIGYAALHPDVASVLHKVRGPFNTSRLAQVAALASLDDPDFVAMCREQNAKERDRVAQALREMGLRVYPSQTNFLLFEVPGSGAAVADRLLRQGIIVRAGEGLGVPGTVRVSLGTPEENDAFLRAMKHSIE</sequence>
<dbReference type="GO" id="GO:0030170">
    <property type="term" value="F:pyridoxal phosphate binding"/>
    <property type="evidence" value="ECO:0007669"/>
    <property type="project" value="InterPro"/>
</dbReference>
<feature type="domain" description="Aminotransferase class I/classII large" evidence="8">
    <location>
        <begin position="69"/>
        <end position="393"/>
    </location>
</feature>
<dbReference type="CDD" id="cd00609">
    <property type="entry name" value="AAT_like"/>
    <property type="match status" value="1"/>
</dbReference>
<dbReference type="AlphaFoldDB" id="F8IEZ6"/>
<dbReference type="SUPFAM" id="SSF53383">
    <property type="entry name" value="PLP-dependent transferases"/>
    <property type="match status" value="1"/>
</dbReference>
<proteinExistence type="inferred from homology"/>
<dbReference type="InterPro" id="IPR050106">
    <property type="entry name" value="HistidinolP_aminotransfase"/>
</dbReference>
<comment type="subunit">
    <text evidence="2 7">Homodimer.</text>
</comment>
<keyword evidence="3 7" id="KW-0032">Aminotransferase</keyword>
<evidence type="ECO:0000256" key="6">
    <source>
        <dbReference type="ARBA" id="ARBA00023102"/>
    </source>
</evidence>
<reference evidence="9 10" key="1">
    <citation type="journal article" date="2011" name="J. Bacteriol.">
        <title>Complete Genome Sequence of Alicyclobacillus acidocaldarius Strain Tc-4-1.</title>
        <authorList>
            <person name="Chen Y."/>
            <person name="He Y."/>
            <person name="Zhang B."/>
            <person name="Yang J."/>
            <person name="Li W."/>
            <person name="Dong Z."/>
            <person name="Hu S."/>
        </authorList>
    </citation>
    <scope>NUCLEOTIDE SEQUENCE [LARGE SCALE GENOMIC DNA]</scope>
    <source>
        <strain evidence="9 10">Tc-4-1</strain>
    </source>
</reference>
<evidence type="ECO:0000313" key="10">
    <source>
        <dbReference type="Proteomes" id="UP000000292"/>
    </source>
</evidence>
<dbReference type="InterPro" id="IPR015422">
    <property type="entry name" value="PyrdxlP-dep_Trfase_small"/>
</dbReference>
<dbReference type="eggNOG" id="COG0079">
    <property type="taxonomic scope" value="Bacteria"/>
</dbReference>